<comment type="caution">
    <text evidence="13">The sequence shown here is derived from an EMBL/GenBank/DDBJ whole genome shotgun (WGS) entry which is preliminary data.</text>
</comment>
<dbReference type="InterPro" id="IPR045122">
    <property type="entry name" value="Csc1-like"/>
</dbReference>
<proteinExistence type="inferred from homology"/>
<dbReference type="InterPro" id="IPR003864">
    <property type="entry name" value="CSC1/OSCA1-like_7TM"/>
</dbReference>
<keyword evidence="3" id="KW-0813">Transport</keyword>
<evidence type="ECO:0000256" key="2">
    <source>
        <dbReference type="ARBA" id="ARBA00007779"/>
    </source>
</evidence>
<protein>
    <recommendedName>
        <fullName evidence="15">DUF221-domain-containing protein</fullName>
    </recommendedName>
</protein>
<name>A0AAD6J4N9_DREDA</name>
<sequence length="887" mass="98746">MGYTHDVFHALQKRAKDCGSLTNQNKDQNIGSATGQSNSLSGFLSSLVVNGIIFAVMLLLFLILRKSQRRQYAPRTYVGTIKKEKRPDPLPDGIFSWLGPLVRVNESYVIEKTSLDAYFFLRYLKVAIVMTFVGCLITWPVLFPLNITGGAGQTQLDVLAMGNVRKTDHKNWYWGHVLIAYVYFGFIMFTIYRELMHFIAVRQAYLCSSMYANRISARTLLITSIPEEYLSVPHLLKLFDNVARIWINTDVKELEEMVAERDKLALKLEAAEVKYIRTADKNRRRAIKREGEGAGAGDPEGGSVGARWVPAKQRPSHKLKFLIGKKVDTIDWGRAELKSMNNKIQDLQARQRTDKVKQLNSAFIEFTTQQAAQIAFQCVASNLPLHMAPRYIGITPNEIVWSNLRLKWWERLGKITIITAFLVLLVVFWSLPVAVVGTISNINYLTCQLPWLSFIDKIPKVILGIITGLLPSVMLAVLMALLPIILRLCARVAGAPSLSAVELHVQNSYFAFQVIQVFLITTLSSAIASSVQDIVGLTNPTAITSLLATNIPKASNFYISYMLLQGLSVSAGALLQIAGLIVSKILSAILDSTPRKKWNRWTKLSGLGWGTVFPVYTNIVVIALTYAPIAPLILGFATIGISLFYLAYKHNLLFVYDNSIDTKGMVYARALYQTLTGVYLAEVCMIGLFALATTPGPLVLAILLLVFTILFQFALSNAFGPLLEPLPRNLQISENSPATAEAAANGHEAERPAEAIEEDGEKAGATALTMEAPPKVSMIKKFFQPHIYANYLSAKALVPQEEFEYTYSHEDRENAYAHPAMAALEPVLWLAKDEAGVSKEEIDGCKAFEIIASDEFAWVDEKSKVQWEPTVDEEEVNPPDYVEKLPM</sequence>
<dbReference type="Pfam" id="PF02714">
    <property type="entry name" value="RSN1_7TM"/>
    <property type="match status" value="1"/>
</dbReference>
<feature type="region of interest" description="Disordered" evidence="7">
    <location>
        <begin position="286"/>
        <end position="307"/>
    </location>
</feature>
<dbReference type="Pfam" id="PF12621">
    <property type="entry name" value="PHM7_ext"/>
    <property type="match status" value="1"/>
</dbReference>
<feature type="transmembrane region" description="Helical" evidence="8">
    <location>
        <begin position="462"/>
        <end position="488"/>
    </location>
</feature>
<dbReference type="PANTHER" id="PTHR13018">
    <property type="entry name" value="PROBABLE MEMBRANE PROTEIN DUF221-RELATED"/>
    <property type="match status" value="1"/>
</dbReference>
<evidence type="ECO:0000259" key="10">
    <source>
        <dbReference type="Pfam" id="PF12621"/>
    </source>
</evidence>
<evidence type="ECO:0000256" key="1">
    <source>
        <dbReference type="ARBA" id="ARBA00004141"/>
    </source>
</evidence>
<feature type="transmembrane region" description="Helical" evidence="8">
    <location>
        <begin position="669"/>
        <end position="692"/>
    </location>
</feature>
<gene>
    <name evidence="13" type="ORF">Dda_2850</name>
</gene>
<feature type="transmembrane region" description="Helical" evidence="8">
    <location>
        <begin position="509"/>
        <end position="531"/>
    </location>
</feature>
<evidence type="ECO:0000256" key="6">
    <source>
        <dbReference type="ARBA" id="ARBA00023136"/>
    </source>
</evidence>
<feature type="transmembrane region" description="Helical" evidence="8">
    <location>
        <begin position="123"/>
        <end position="142"/>
    </location>
</feature>
<evidence type="ECO:0000313" key="13">
    <source>
        <dbReference type="EMBL" id="KAJ6262047.1"/>
    </source>
</evidence>
<feature type="domain" description="10TM putative phosphate transporter extracellular tail" evidence="10">
    <location>
        <begin position="782"/>
        <end position="879"/>
    </location>
</feature>
<evidence type="ECO:0000256" key="8">
    <source>
        <dbReference type="SAM" id="Phobius"/>
    </source>
</evidence>
<feature type="compositionally biased region" description="Gly residues" evidence="7">
    <location>
        <begin position="293"/>
        <end position="304"/>
    </location>
</feature>
<feature type="transmembrane region" description="Helical" evidence="8">
    <location>
        <begin position="172"/>
        <end position="192"/>
    </location>
</feature>
<feature type="transmembrane region" description="Helical" evidence="8">
    <location>
        <begin position="698"/>
        <end position="719"/>
    </location>
</feature>
<comment type="subcellular location">
    <subcellularLocation>
        <location evidence="1">Membrane</location>
        <topology evidence="1">Multi-pass membrane protein</topology>
    </subcellularLocation>
</comment>
<dbReference type="GO" id="GO:0005886">
    <property type="term" value="C:plasma membrane"/>
    <property type="evidence" value="ECO:0007669"/>
    <property type="project" value="TreeGrafter"/>
</dbReference>
<feature type="transmembrane region" description="Helical" evidence="8">
    <location>
        <begin position="43"/>
        <end position="64"/>
    </location>
</feature>
<evidence type="ECO:0000259" key="11">
    <source>
        <dbReference type="Pfam" id="PF13967"/>
    </source>
</evidence>
<keyword evidence="14" id="KW-1185">Reference proteome</keyword>
<dbReference type="Proteomes" id="UP001221413">
    <property type="component" value="Unassembled WGS sequence"/>
</dbReference>
<keyword evidence="4 8" id="KW-0812">Transmembrane</keyword>
<dbReference type="GO" id="GO:0005227">
    <property type="term" value="F:calcium-activated cation channel activity"/>
    <property type="evidence" value="ECO:0007669"/>
    <property type="project" value="InterPro"/>
</dbReference>
<evidence type="ECO:0000313" key="14">
    <source>
        <dbReference type="Proteomes" id="UP001221413"/>
    </source>
</evidence>
<dbReference type="EMBL" id="JAQGDS010000003">
    <property type="protein sequence ID" value="KAJ6262047.1"/>
    <property type="molecule type" value="Genomic_DNA"/>
</dbReference>
<keyword evidence="5 8" id="KW-1133">Transmembrane helix</keyword>
<dbReference type="InterPro" id="IPR027815">
    <property type="entry name" value="CSC1/OSCA1-like_cyt"/>
</dbReference>
<evidence type="ECO:0008006" key="15">
    <source>
        <dbReference type="Google" id="ProtNLM"/>
    </source>
</evidence>
<feature type="transmembrane region" description="Helical" evidence="8">
    <location>
        <begin position="629"/>
        <end position="648"/>
    </location>
</feature>
<evidence type="ECO:0000256" key="4">
    <source>
        <dbReference type="ARBA" id="ARBA00022692"/>
    </source>
</evidence>
<accession>A0AAD6J4N9</accession>
<evidence type="ECO:0000259" key="12">
    <source>
        <dbReference type="Pfam" id="PF14703"/>
    </source>
</evidence>
<dbReference type="Pfam" id="PF14703">
    <property type="entry name" value="PHM7_cyt"/>
    <property type="match status" value="1"/>
</dbReference>
<feature type="domain" description="CSC1/OSCA1-like 7TM region" evidence="9">
    <location>
        <begin position="416"/>
        <end position="689"/>
    </location>
</feature>
<dbReference type="Pfam" id="PF13967">
    <property type="entry name" value="RSN1_TM"/>
    <property type="match status" value="1"/>
</dbReference>
<organism evidence="13 14">
    <name type="scientific">Drechslerella dactyloides</name>
    <name type="common">Nematode-trapping fungus</name>
    <name type="synonym">Arthrobotrys dactyloides</name>
    <dbReference type="NCBI Taxonomy" id="74499"/>
    <lineage>
        <taxon>Eukaryota</taxon>
        <taxon>Fungi</taxon>
        <taxon>Dikarya</taxon>
        <taxon>Ascomycota</taxon>
        <taxon>Pezizomycotina</taxon>
        <taxon>Orbiliomycetes</taxon>
        <taxon>Orbiliales</taxon>
        <taxon>Orbiliaceae</taxon>
        <taxon>Drechslerella</taxon>
    </lineage>
</organism>
<evidence type="ECO:0000259" key="9">
    <source>
        <dbReference type="Pfam" id="PF02714"/>
    </source>
</evidence>
<feature type="transmembrane region" description="Helical" evidence="8">
    <location>
        <begin position="415"/>
        <end position="442"/>
    </location>
</feature>
<reference evidence="13" key="1">
    <citation type="submission" date="2023-01" db="EMBL/GenBank/DDBJ databases">
        <title>The chitinases involved in constricting ring structure development in the nematode-trapping fungus Drechslerella dactyloides.</title>
        <authorList>
            <person name="Wang R."/>
            <person name="Zhang L."/>
            <person name="Tang P."/>
            <person name="Li S."/>
            <person name="Liang L."/>
        </authorList>
    </citation>
    <scope>NUCLEOTIDE SEQUENCE</scope>
    <source>
        <strain evidence="13">YMF1.00031</strain>
    </source>
</reference>
<evidence type="ECO:0000256" key="5">
    <source>
        <dbReference type="ARBA" id="ARBA00022989"/>
    </source>
</evidence>
<feature type="domain" description="CSC1/OSCA1-like N-terminal transmembrane" evidence="11">
    <location>
        <begin position="43"/>
        <end position="194"/>
    </location>
</feature>
<dbReference type="InterPro" id="IPR022257">
    <property type="entry name" value="PHM7_ext"/>
</dbReference>
<evidence type="ECO:0000256" key="3">
    <source>
        <dbReference type="ARBA" id="ARBA00022448"/>
    </source>
</evidence>
<dbReference type="InterPro" id="IPR032880">
    <property type="entry name" value="CSC1/OSCA1-like_N"/>
</dbReference>
<dbReference type="AlphaFoldDB" id="A0AAD6J4N9"/>
<feature type="transmembrane region" description="Helical" evidence="8">
    <location>
        <begin position="604"/>
        <end position="623"/>
    </location>
</feature>
<comment type="similarity">
    <text evidence="2">Belongs to the CSC1 (TC 1.A.17) family.</text>
</comment>
<feature type="transmembrane region" description="Helical" evidence="8">
    <location>
        <begin position="558"/>
        <end position="583"/>
    </location>
</feature>
<keyword evidence="6 8" id="KW-0472">Membrane</keyword>
<evidence type="ECO:0000256" key="7">
    <source>
        <dbReference type="SAM" id="MobiDB-lite"/>
    </source>
</evidence>
<dbReference type="PANTHER" id="PTHR13018:SF26">
    <property type="entry name" value="DOMAIN PROTEIN, PUTATIVE (AFU_ORTHOLOGUE AFUA_5G10920)-RELATED"/>
    <property type="match status" value="1"/>
</dbReference>
<feature type="domain" description="CSC1/OSCA1-like cytosolic" evidence="12">
    <location>
        <begin position="217"/>
        <end position="403"/>
    </location>
</feature>